<dbReference type="EMBL" id="VSSQ01006303">
    <property type="protein sequence ID" value="MPM32224.1"/>
    <property type="molecule type" value="Genomic_DNA"/>
</dbReference>
<protein>
    <recommendedName>
        <fullName evidence="2">HU domain-containing protein</fullName>
    </recommendedName>
</protein>
<dbReference type="InterPro" id="IPR010992">
    <property type="entry name" value="IHF-like_DNA-bd_dom_sf"/>
</dbReference>
<dbReference type="GO" id="GO:0003677">
    <property type="term" value="F:DNA binding"/>
    <property type="evidence" value="ECO:0007669"/>
    <property type="project" value="InterPro"/>
</dbReference>
<evidence type="ECO:0000259" key="2">
    <source>
        <dbReference type="Pfam" id="PF18291"/>
    </source>
</evidence>
<proteinExistence type="predicted"/>
<accession>A0A644Z225</accession>
<dbReference type="AlphaFoldDB" id="A0A644Z225"/>
<comment type="caution">
    <text evidence="3">The sequence shown here is derived from an EMBL/GenBank/DDBJ whole genome shotgun (WGS) entry which is preliminary data.</text>
</comment>
<name>A0A644Z225_9ZZZZ</name>
<dbReference type="SUPFAM" id="SSF47729">
    <property type="entry name" value="IHF-like DNA-binding proteins"/>
    <property type="match status" value="1"/>
</dbReference>
<dbReference type="InterPro" id="IPR005902">
    <property type="entry name" value="HU_DNA-bd_put"/>
</dbReference>
<dbReference type="NCBIfam" id="TIGR01201">
    <property type="entry name" value="HU_rel"/>
    <property type="match status" value="1"/>
</dbReference>
<feature type="region of interest" description="Disordered" evidence="1">
    <location>
        <begin position="134"/>
        <end position="158"/>
    </location>
</feature>
<dbReference type="Pfam" id="PF18291">
    <property type="entry name" value="HU-HIG"/>
    <property type="match status" value="1"/>
</dbReference>
<evidence type="ECO:0000256" key="1">
    <source>
        <dbReference type="SAM" id="MobiDB-lite"/>
    </source>
</evidence>
<dbReference type="Gene3D" id="4.10.520.10">
    <property type="entry name" value="IHF-like DNA-binding proteins"/>
    <property type="match status" value="1"/>
</dbReference>
<sequence>MSVPVTVVARKNPAKQNEPEKFYAMAQAAGEMNFRSLCKDASEGCTVMRADIAAVLYALIDSMMKSLAKGEIVRFGDFGSFQVGVSSTGVEKKDDFSANQVKGAHIIFRPGIDLTEMIKTLTFKKKTVGKVVAENELPGGNTGGTVPVNPGEEDDPNG</sequence>
<evidence type="ECO:0000313" key="3">
    <source>
        <dbReference type="EMBL" id="MPM32224.1"/>
    </source>
</evidence>
<dbReference type="InterPro" id="IPR041607">
    <property type="entry name" value="HU-HIG"/>
</dbReference>
<reference evidence="3" key="1">
    <citation type="submission" date="2019-08" db="EMBL/GenBank/DDBJ databases">
        <authorList>
            <person name="Kucharzyk K."/>
            <person name="Murdoch R.W."/>
            <person name="Higgins S."/>
            <person name="Loffler F."/>
        </authorList>
    </citation>
    <scope>NUCLEOTIDE SEQUENCE</scope>
</reference>
<organism evidence="3">
    <name type="scientific">bioreactor metagenome</name>
    <dbReference type="NCBI Taxonomy" id="1076179"/>
    <lineage>
        <taxon>unclassified sequences</taxon>
        <taxon>metagenomes</taxon>
        <taxon>ecological metagenomes</taxon>
    </lineage>
</organism>
<feature type="domain" description="HU" evidence="2">
    <location>
        <begin position="1"/>
        <end position="125"/>
    </location>
</feature>
<gene>
    <name evidence="3" type="ORF">SDC9_78786</name>
</gene>